<proteinExistence type="predicted"/>
<dbReference type="Proteomes" id="UP000596742">
    <property type="component" value="Unassembled WGS sequence"/>
</dbReference>
<dbReference type="OrthoDB" id="62987at2759"/>
<dbReference type="Gene3D" id="1.20.1250.20">
    <property type="entry name" value="MFS general substrate transporter like domains"/>
    <property type="match status" value="2"/>
</dbReference>
<dbReference type="AlphaFoldDB" id="A0A8B6F3Y8"/>
<feature type="transmembrane region" description="Helical" evidence="1">
    <location>
        <begin position="331"/>
        <end position="350"/>
    </location>
</feature>
<dbReference type="PANTHER" id="PTHR28658">
    <property type="entry name" value="TRANSMEMBRANE PROTEIN 180"/>
    <property type="match status" value="1"/>
</dbReference>
<feature type="transmembrane region" description="Helical" evidence="1">
    <location>
        <begin position="129"/>
        <end position="158"/>
    </location>
</feature>
<name>A0A8B6F3Y8_MYTGA</name>
<keyword evidence="1" id="KW-0812">Transmembrane</keyword>
<dbReference type="InterPro" id="IPR040035">
    <property type="entry name" value="TMEM180"/>
</dbReference>
<sequence>MEKCECKTSVKKELCNTQYLRRLWIMVLRKQEILAYCAAGVAFHMIASAFNFYYVKVFINHYHIEETWFQIAQTFHMIWTSISNPLFAYIQDGSKLKISRTRRESILYCGPLFAFSFIVPWFPWGDSSWLVGLHLIITFFLWDTMFTFIGLAVSSLFTEISRDTEDRIKLTRYAQMASILGGPSVMLLEFSSDSLHNFKAFQITSVCVAVCACSLFYYSGLNAHTEYDVKKLEKYELSKNSRVNVNKETYTNQVCQLFYDRNFIAFIVSNFCHAFHKTFLNSFIAIVCDQLISEDDVPLGVRKLFYGGISLMSTFVIILVTTFVSRYSYYYVIRSAFVYIVFAGFVMLHIGQDHPWCLMVFLLADNCASGATFSLFNMPLADIADDNKSKYNRKQPISSTVFGISALLSKPALSLSPMVTVSILNHYGYSELKNNTVEASHELKHAMFLLICLYPIAIGLVQLIAWSFFDIKQKTVQINVL</sequence>
<feature type="transmembrane region" description="Helical" evidence="1">
    <location>
        <begin position="304"/>
        <end position="324"/>
    </location>
</feature>
<feature type="transmembrane region" description="Helical" evidence="1">
    <location>
        <begin position="33"/>
        <end position="54"/>
    </location>
</feature>
<protein>
    <submittedName>
        <fullName evidence="2">Uncharacterized protein</fullName>
    </submittedName>
</protein>
<feature type="transmembrane region" description="Helical" evidence="1">
    <location>
        <begin position="401"/>
        <end position="427"/>
    </location>
</feature>
<dbReference type="PANTHER" id="PTHR28658:SF1">
    <property type="entry name" value="MAJOR FACILITATOR SUPERFAMILY DOMAIN CONTAINING 13B"/>
    <property type="match status" value="1"/>
</dbReference>
<dbReference type="EMBL" id="UYJE01006238">
    <property type="protein sequence ID" value="VDI44222.1"/>
    <property type="molecule type" value="Genomic_DNA"/>
</dbReference>
<feature type="transmembrane region" description="Helical" evidence="1">
    <location>
        <begin position="447"/>
        <end position="469"/>
    </location>
</feature>
<dbReference type="SUPFAM" id="SSF103473">
    <property type="entry name" value="MFS general substrate transporter"/>
    <property type="match status" value="2"/>
</dbReference>
<accession>A0A8B6F3Y8</accession>
<feature type="transmembrane region" description="Helical" evidence="1">
    <location>
        <begin position="263"/>
        <end position="284"/>
    </location>
</feature>
<feature type="transmembrane region" description="Helical" evidence="1">
    <location>
        <begin position="200"/>
        <end position="221"/>
    </location>
</feature>
<reference evidence="2" key="1">
    <citation type="submission" date="2018-11" db="EMBL/GenBank/DDBJ databases">
        <authorList>
            <person name="Alioto T."/>
            <person name="Alioto T."/>
        </authorList>
    </citation>
    <scope>NUCLEOTIDE SEQUENCE</scope>
</reference>
<evidence type="ECO:0000256" key="1">
    <source>
        <dbReference type="SAM" id="Phobius"/>
    </source>
</evidence>
<dbReference type="Pfam" id="PF13347">
    <property type="entry name" value="MFS_2"/>
    <property type="match status" value="1"/>
</dbReference>
<organism evidence="2 3">
    <name type="scientific">Mytilus galloprovincialis</name>
    <name type="common">Mediterranean mussel</name>
    <dbReference type="NCBI Taxonomy" id="29158"/>
    <lineage>
        <taxon>Eukaryota</taxon>
        <taxon>Metazoa</taxon>
        <taxon>Spiralia</taxon>
        <taxon>Lophotrochozoa</taxon>
        <taxon>Mollusca</taxon>
        <taxon>Bivalvia</taxon>
        <taxon>Autobranchia</taxon>
        <taxon>Pteriomorphia</taxon>
        <taxon>Mytilida</taxon>
        <taxon>Mytiloidea</taxon>
        <taxon>Mytilidae</taxon>
        <taxon>Mytilinae</taxon>
        <taxon>Mytilus</taxon>
    </lineage>
</organism>
<keyword evidence="3" id="KW-1185">Reference proteome</keyword>
<feature type="transmembrane region" description="Helical" evidence="1">
    <location>
        <begin position="105"/>
        <end position="123"/>
    </location>
</feature>
<dbReference type="InterPro" id="IPR036259">
    <property type="entry name" value="MFS_trans_sf"/>
</dbReference>
<feature type="transmembrane region" description="Helical" evidence="1">
    <location>
        <begin position="356"/>
        <end position="380"/>
    </location>
</feature>
<comment type="caution">
    <text evidence="2">The sequence shown here is derived from an EMBL/GenBank/DDBJ whole genome shotgun (WGS) entry which is preliminary data.</text>
</comment>
<keyword evidence="1" id="KW-0472">Membrane</keyword>
<evidence type="ECO:0000313" key="3">
    <source>
        <dbReference type="Proteomes" id="UP000596742"/>
    </source>
</evidence>
<gene>
    <name evidence="2" type="ORF">MGAL_10B022642</name>
</gene>
<keyword evidence="1" id="KW-1133">Transmembrane helix</keyword>
<feature type="transmembrane region" description="Helical" evidence="1">
    <location>
        <begin position="170"/>
        <end position="188"/>
    </location>
</feature>
<evidence type="ECO:0000313" key="2">
    <source>
        <dbReference type="EMBL" id="VDI44222.1"/>
    </source>
</evidence>